<accession>A0ABX4JJ36</accession>
<evidence type="ECO:0000256" key="2">
    <source>
        <dbReference type="ARBA" id="ARBA00022759"/>
    </source>
</evidence>
<keyword evidence="4 6" id="KW-0378">Hydrolase</keyword>
<keyword evidence="3 6" id="KW-0227">DNA damage</keyword>
<comment type="caution">
    <text evidence="7">The sequence shown here is derived from an EMBL/GenBank/DDBJ whole genome shotgun (WGS) entry which is preliminary data.</text>
</comment>
<proteinExistence type="inferred from homology"/>
<evidence type="ECO:0000256" key="4">
    <source>
        <dbReference type="ARBA" id="ARBA00022801"/>
    </source>
</evidence>
<dbReference type="InterPro" id="IPR011335">
    <property type="entry name" value="Restrct_endonuc-II-like"/>
</dbReference>
<dbReference type="CDD" id="cd00221">
    <property type="entry name" value="Vsr"/>
    <property type="match status" value="1"/>
</dbReference>
<dbReference type="Pfam" id="PF03852">
    <property type="entry name" value="Vsr"/>
    <property type="match status" value="1"/>
</dbReference>
<keyword evidence="5 6" id="KW-0234">DNA repair</keyword>
<reference evidence="7 8" key="1">
    <citation type="submission" date="2017-09" db="EMBL/GenBank/DDBJ databases">
        <title>Comparative genomics of rhizobia isolated from Phaseolus vulgaris in China.</title>
        <authorList>
            <person name="Tong W."/>
        </authorList>
    </citation>
    <scope>NUCLEOTIDE SEQUENCE [LARGE SCALE GENOMIC DNA]</scope>
    <source>
        <strain evidence="7 8">FH14</strain>
    </source>
</reference>
<keyword evidence="1 6" id="KW-0540">Nuclease</keyword>
<dbReference type="InterPro" id="IPR004603">
    <property type="entry name" value="DNA_mismatch_endonuc_vsr"/>
</dbReference>
<evidence type="ECO:0000256" key="5">
    <source>
        <dbReference type="ARBA" id="ARBA00023204"/>
    </source>
</evidence>
<keyword evidence="2 6" id="KW-0255">Endonuclease</keyword>
<sequence>MLDIFTQEKRSQIMSRVRCGNTKPELKLRQVLHGLKYRYRLHSKELPGKPDIVFPKFRKVIFVNGCFWHQHPGCKKAALPRTNHSYWEEKLANNVKRDAATIDKLAKIGWATMVVWECELKNLDEVTHRVEKYLRGCQPT</sequence>
<evidence type="ECO:0000313" key="8">
    <source>
        <dbReference type="Proteomes" id="UP000219914"/>
    </source>
</evidence>
<comment type="similarity">
    <text evidence="6">Belongs to the vsr family.</text>
</comment>
<dbReference type="EMBL" id="NWSY01000031">
    <property type="protein sequence ID" value="PDT20062.1"/>
    <property type="molecule type" value="Genomic_DNA"/>
</dbReference>
<dbReference type="NCBIfam" id="TIGR00632">
    <property type="entry name" value="vsr"/>
    <property type="match status" value="1"/>
</dbReference>
<dbReference type="Proteomes" id="UP000219914">
    <property type="component" value="Unassembled WGS sequence"/>
</dbReference>
<comment type="function">
    <text evidence="6">May nick specific sequences that contain T:G mispairs resulting from m5C-deamination.</text>
</comment>
<dbReference type="GO" id="GO:0004519">
    <property type="term" value="F:endonuclease activity"/>
    <property type="evidence" value="ECO:0007669"/>
    <property type="project" value="UniProtKB-KW"/>
</dbReference>
<keyword evidence="8" id="KW-1185">Reference proteome</keyword>
<dbReference type="SUPFAM" id="SSF52980">
    <property type="entry name" value="Restriction endonuclease-like"/>
    <property type="match status" value="1"/>
</dbReference>
<name>A0ABX4JJ36_9HYPH</name>
<evidence type="ECO:0000256" key="3">
    <source>
        <dbReference type="ARBA" id="ARBA00022763"/>
    </source>
</evidence>
<evidence type="ECO:0000256" key="1">
    <source>
        <dbReference type="ARBA" id="ARBA00022722"/>
    </source>
</evidence>
<dbReference type="Gene3D" id="3.40.960.10">
    <property type="entry name" value="VSR Endonuclease"/>
    <property type="match status" value="1"/>
</dbReference>
<evidence type="ECO:0000256" key="6">
    <source>
        <dbReference type="PIRNR" id="PIRNR018267"/>
    </source>
</evidence>
<evidence type="ECO:0000313" key="7">
    <source>
        <dbReference type="EMBL" id="PDT20062.1"/>
    </source>
</evidence>
<protein>
    <recommendedName>
        <fullName evidence="6">Very short patch repair endonuclease</fullName>
        <ecNumber evidence="6">3.1.-.-</ecNumber>
    </recommendedName>
</protein>
<dbReference type="EC" id="3.1.-.-" evidence="6"/>
<dbReference type="PIRSF" id="PIRSF018267">
    <property type="entry name" value="VSR_endonuc"/>
    <property type="match status" value="1"/>
</dbReference>
<gene>
    <name evidence="7" type="ORF">CO674_29885</name>
</gene>
<organism evidence="7 8">
    <name type="scientific">Rhizobium hidalgonense</name>
    <dbReference type="NCBI Taxonomy" id="1538159"/>
    <lineage>
        <taxon>Bacteria</taxon>
        <taxon>Pseudomonadati</taxon>
        <taxon>Pseudomonadota</taxon>
        <taxon>Alphaproteobacteria</taxon>
        <taxon>Hyphomicrobiales</taxon>
        <taxon>Rhizobiaceae</taxon>
        <taxon>Rhizobium/Agrobacterium group</taxon>
        <taxon>Rhizobium</taxon>
    </lineage>
</organism>